<proteinExistence type="predicted"/>
<evidence type="ECO:0000256" key="1">
    <source>
        <dbReference type="ARBA" id="ARBA00022679"/>
    </source>
</evidence>
<dbReference type="PANTHER" id="PTHR43793:SF1">
    <property type="entry name" value="FAD SYNTHASE"/>
    <property type="match status" value="1"/>
</dbReference>
<keyword evidence="2 4" id="KW-0548">Nucleotidyltransferase</keyword>
<dbReference type="Proteomes" id="UP001501169">
    <property type="component" value="Unassembled WGS sequence"/>
</dbReference>
<evidence type="ECO:0000256" key="2">
    <source>
        <dbReference type="ARBA" id="ARBA00022695"/>
    </source>
</evidence>
<dbReference type="InterPro" id="IPR014729">
    <property type="entry name" value="Rossmann-like_a/b/a_fold"/>
</dbReference>
<sequence>MKTVLTYGTFDLFHVGHVNLLQRAKALGDQLIVGVSTDEFNFSEKNKTTIVPFEHRVKVLESCRHVDLVVPEQSWQQKVEDIQKYQVDVFVMGDDWNGKFDDLKAYCDVIYLPRTRSISSTAIKQAMAVLSQLNQELN</sequence>
<evidence type="ECO:0000259" key="3">
    <source>
        <dbReference type="Pfam" id="PF01467"/>
    </source>
</evidence>
<dbReference type="NCBIfam" id="TIGR01518">
    <property type="entry name" value="g3p_cytidyltrns"/>
    <property type="match status" value="1"/>
</dbReference>
<dbReference type="PANTHER" id="PTHR43793">
    <property type="entry name" value="FAD SYNTHASE"/>
    <property type="match status" value="1"/>
</dbReference>
<dbReference type="RefSeq" id="WP_226765880.1">
    <property type="nucleotide sequence ID" value="NZ_BAAAEO010000001.1"/>
</dbReference>
<feature type="domain" description="Cytidyltransferase-like" evidence="3">
    <location>
        <begin position="5"/>
        <end position="125"/>
    </location>
</feature>
<accession>A0ABP3N890</accession>
<dbReference type="InterPro" id="IPR050385">
    <property type="entry name" value="Archaeal_FAD_synthase"/>
</dbReference>
<organism evidence="4 5">
    <name type="scientific">Rheinheimera aquimaris</name>
    <dbReference type="NCBI Taxonomy" id="412437"/>
    <lineage>
        <taxon>Bacteria</taxon>
        <taxon>Pseudomonadati</taxon>
        <taxon>Pseudomonadota</taxon>
        <taxon>Gammaproteobacteria</taxon>
        <taxon>Chromatiales</taxon>
        <taxon>Chromatiaceae</taxon>
        <taxon>Rheinheimera</taxon>
    </lineage>
</organism>
<dbReference type="InterPro" id="IPR006409">
    <property type="entry name" value="G3P_cytidylTrfase"/>
</dbReference>
<comment type="caution">
    <text evidence="4">The sequence shown here is derived from an EMBL/GenBank/DDBJ whole genome shotgun (WGS) entry which is preliminary data.</text>
</comment>
<evidence type="ECO:0000313" key="5">
    <source>
        <dbReference type="Proteomes" id="UP001501169"/>
    </source>
</evidence>
<keyword evidence="1" id="KW-0808">Transferase</keyword>
<reference evidence="5" key="1">
    <citation type="journal article" date="2019" name="Int. J. Syst. Evol. Microbiol.">
        <title>The Global Catalogue of Microorganisms (GCM) 10K type strain sequencing project: providing services to taxonomists for standard genome sequencing and annotation.</title>
        <authorList>
            <consortium name="The Broad Institute Genomics Platform"/>
            <consortium name="The Broad Institute Genome Sequencing Center for Infectious Disease"/>
            <person name="Wu L."/>
            <person name="Ma J."/>
        </authorList>
    </citation>
    <scope>NUCLEOTIDE SEQUENCE [LARGE SCALE GENOMIC DNA]</scope>
    <source>
        <strain evidence="5">JCM 14331</strain>
    </source>
</reference>
<dbReference type="SUPFAM" id="SSF52374">
    <property type="entry name" value="Nucleotidylyl transferase"/>
    <property type="match status" value="1"/>
</dbReference>
<protein>
    <submittedName>
        <fullName evidence="4">Glycerol-3-phosphate cytidylyltransferase</fullName>
    </submittedName>
</protein>
<dbReference type="GO" id="GO:0016779">
    <property type="term" value="F:nucleotidyltransferase activity"/>
    <property type="evidence" value="ECO:0007669"/>
    <property type="project" value="UniProtKB-KW"/>
</dbReference>
<dbReference type="EMBL" id="BAAAEO010000001">
    <property type="protein sequence ID" value="GAA0537787.1"/>
    <property type="molecule type" value="Genomic_DNA"/>
</dbReference>
<dbReference type="Gene3D" id="3.40.50.620">
    <property type="entry name" value="HUPs"/>
    <property type="match status" value="1"/>
</dbReference>
<gene>
    <name evidence="4" type="primary">tagD</name>
    <name evidence="4" type="ORF">GCM10009098_01580</name>
</gene>
<name>A0ABP3N890_9GAMM</name>
<dbReference type="NCBIfam" id="TIGR00125">
    <property type="entry name" value="cyt_tran_rel"/>
    <property type="match status" value="1"/>
</dbReference>
<dbReference type="Pfam" id="PF01467">
    <property type="entry name" value="CTP_transf_like"/>
    <property type="match status" value="1"/>
</dbReference>
<evidence type="ECO:0000313" key="4">
    <source>
        <dbReference type="EMBL" id="GAA0537787.1"/>
    </source>
</evidence>
<dbReference type="InterPro" id="IPR004821">
    <property type="entry name" value="Cyt_trans-like"/>
</dbReference>
<keyword evidence="5" id="KW-1185">Reference proteome</keyword>